<protein>
    <submittedName>
        <fullName evidence="5">AFUA_2G17970 family ergot alkaloid biosynthesis protein</fullName>
    </submittedName>
</protein>
<evidence type="ECO:0000256" key="3">
    <source>
        <dbReference type="ARBA" id="ARBA00022589"/>
    </source>
</evidence>
<dbReference type="OrthoDB" id="9997102at2759"/>
<dbReference type="SUPFAM" id="SSF51735">
    <property type="entry name" value="NAD(P)-binding Rossmann-fold domains"/>
    <property type="match status" value="1"/>
</dbReference>
<dbReference type="PANTHER" id="PTHR43162:SF1">
    <property type="entry name" value="PRESTALK A DIFFERENTIATION PROTEIN A"/>
    <property type="match status" value="1"/>
</dbReference>
<evidence type="ECO:0000313" key="5">
    <source>
        <dbReference type="EMBL" id="EFQ26954.1"/>
    </source>
</evidence>
<name>E3Q7U2_COLGM</name>
<dbReference type="RefSeq" id="XP_008090974.1">
    <property type="nucleotide sequence ID" value="XM_008092783.1"/>
</dbReference>
<dbReference type="STRING" id="645133.E3Q7U2"/>
<dbReference type="VEuPathDB" id="FungiDB:GLRG_02125"/>
<proteinExistence type="inferred from homology"/>
<evidence type="ECO:0000256" key="2">
    <source>
        <dbReference type="ARBA" id="ARBA00005372"/>
    </source>
</evidence>
<dbReference type="InterPro" id="IPR051604">
    <property type="entry name" value="Ergot_Alk_Oxidoreductase"/>
</dbReference>
<dbReference type="HOGENOM" id="CLU_007383_10_6_1"/>
<keyword evidence="3" id="KW-0017">Alkaloid metabolism</keyword>
<dbReference type="NCBIfam" id="TIGR03649">
    <property type="entry name" value="ergot_EASG"/>
    <property type="match status" value="1"/>
</dbReference>
<gene>
    <name evidence="5" type="ORF">GLRG_02125</name>
</gene>
<dbReference type="InterPro" id="IPR036291">
    <property type="entry name" value="NAD(P)-bd_dom_sf"/>
</dbReference>
<comment type="similarity">
    <text evidence="2">Belongs to the fgaFS/easG family.</text>
</comment>
<dbReference type="Proteomes" id="UP000008782">
    <property type="component" value="Unassembled WGS sequence"/>
</dbReference>
<reference evidence="6" key="1">
    <citation type="journal article" date="2012" name="Nat. Genet.">
        <title>Lifestyle transitions in plant pathogenic Colletotrichum fungi deciphered by genome and transcriptome analyses.</title>
        <authorList>
            <person name="O'Connell R.J."/>
            <person name="Thon M.R."/>
            <person name="Hacquard S."/>
            <person name="Amyotte S.G."/>
            <person name="Kleemann J."/>
            <person name="Torres M.F."/>
            <person name="Damm U."/>
            <person name="Buiate E.A."/>
            <person name="Epstein L."/>
            <person name="Alkan N."/>
            <person name="Altmueller J."/>
            <person name="Alvarado-Balderrama L."/>
            <person name="Bauser C.A."/>
            <person name="Becker C."/>
            <person name="Birren B.W."/>
            <person name="Chen Z."/>
            <person name="Choi J."/>
            <person name="Crouch J.A."/>
            <person name="Duvick J.P."/>
            <person name="Farman M.A."/>
            <person name="Gan P."/>
            <person name="Heiman D."/>
            <person name="Henrissat B."/>
            <person name="Howard R.J."/>
            <person name="Kabbage M."/>
            <person name="Koch C."/>
            <person name="Kracher B."/>
            <person name="Kubo Y."/>
            <person name="Law A.D."/>
            <person name="Lebrun M.-H."/>
            <person name="Lee Y.-H."/>
            <person name="Miyara I."/>
            <person name="Moore N."/>
            <person name="Neumann U."/>
            <person name="Nordstroem K."/>
            <person name="Panaccione D.G."/>
            <person name="Panstruga R."/>
            <person name="Place M."/>
            <person name="Proctor R.H."/>
            <person name="Prusky D."/>
            <person name="Rech G."/>
            <person name="Reinhardt R."/>
            <person name="Rollins J.A."/>
            <person name="Rounsley S."/>
            <person name="Schardl C.L."/>
            <person name="Schwartz D.C."/>
            <person name="Shenoy N."/>
            <person name="Shirasu K."/>
            <person name="Sikhakolli U.R."/>
            <person name="Stueber K."/>
            <person name="Sukno S.A."/>
            <person name="Sweigard J.A."/>
            <person name="Takano Y."/>
            <person name="Takahara H."/>
            <person name="Trail F."/>
            <person name="van der Does H.C."/>
            <person name="Voll L.M."/>
            <person name="Will I."/>
            <person name="Young S."/>
            <person name="Zeng Q."/>
            <person name="Zhang J."/>
            <person name="Zhou S."/>
            <person name="Dickman M.B."/>
            <person name="Schulze-Lefert P."/>
            <person name="Ver Loren van Themaat E."/>
            <person name="Ma L.-J."/>
            <person name="Vaillancourt L.J."/>
        </authorList>
    </citation>
    <scope>NUCLEOTIDE SEQUENCE [LARGE SCALE GENOMIC DNA]</scope>
    <source>
        <strain evidence="6">M1.001 / M2 / FGSC 10212</strain>
    </source>
</reference>
<dbReference type="Gene3D" id="3.40.50.720">
    <property type="entry name" value="NAD(P)-binding Rossmann-like Domain"/>
    <property type="match status" value="1"/>
</dbReference>
<sequence length="284" mass="30893">MEKHHPKILILGGTGKVGSQIARLFAATSIPTYQASRSGASTEPGASNIKPIVFDWEDEKTWAAALDVGATSVFLVAPPILDMLPPMQSFIDQARIKGRTKRFVLLSSSSIEPDLIGFAMGRPHAYLKGLGDKENFAAQDNHRKSIVNESTIYSATGDGKIPWVAAEDIAAVAYQLLIQEDAPNDEYVILGPELLSYDDIADILSDILGRKIVHKSLSALELVERFASQGMPRDYAEMMAGLDTAIKNGSENRTNSVVLALTGKQPRKFRDTAEKHKGVWAMVA</sequence>
<dbReference type="AlphaFoldDB" id="E3Q7U2"/>
<dbReference type="UniPathway" id="UPA00327"/>
<dbReference type="GeneID" id="24407490"/>
<organism evidence="6">
    <name type="scientific">Colletotrichum graminicola (strain M1.001 / M2 / FGSC 10212)</name>
    <name type="common">Maize anthracnose fungus</name>
    <name type="synonym">Glomerella graminicola</name>
    <dbReference type="NCBI Taxonomy" id="645133"/>
    <lineage>
        <taxon>Eukaryota</taxon>
        <taxon>Fungi</taxon>
        <taxon>Dikarya</taxon>
        <taxon>Ascomycota</taxon>
        <taxon>Pezizomycotina</taxon>
        <taxon>Sordariomycetes</taxon>
        <taxon>Hypocreomycetidae</taxon>
        <taxon>Glomerellales</taxon>
        <taxon>Glomerellaceae</taxon>
        <taxon>Colletotrichum</taxon>
        <taxon>Colletotrichum graminicola species complex</taxon>
    </lineage>
</organism>
<dbReference type="Gene3D" id="3.90.25.10">
    <property type="entry name" value="UDP-galactose 4-epimerase, domain 1"/>
    <property type="match status" value="1"/>
</dbReference>
<dbReference type="InterPro" id="IPR019901">
    <property type="entry name" value="Ergot_alkaloid_biosynthesis"/>
</dbReference>
<dbReference type="PANTHER" id="PTHR43162">
    <property type="match status" value="1"/>
</dbReference>
<dbReference type="GO" id="GO:0035835">
    <property type="term" value="P:indole alkaloid biosynthetic process"/>
    <property type="evidence" value="ECO:0007669"/>
    <property type="project" value="UniProtKB-UniPathway"/>
</dbReference>
<accession>E3Q7U2</accession>
<dbReference type="eggNOG" id="ENOG502RYYU">
    <property type="taxonomic scope" value="Eukaryota"/>
</dbReference>
<evidence type="ECO:0000256" key="1">
    <source>
        <dbReference type="ARBA" id="ARBA00005107"/>
    </source>
</evidence>
<dbReference type="EMBL" id="GG697336">
    <property type="protein sequence ID" value="EFQ26954.1"/>
    <property type="molecule type" value="Genomic_DNA"/>
</dbReference>
<dbReference type="GO" id="GO:0016491">
    <property type="term" value="F:oxidoreductase activity"/>
    <property type="evidence" value="ECO:0007669"/>
    <property type="project" value="UniProtKB-KW"/>
</dbReference>
<keyword evidence="6" id="KW-1185">Reference proteome</keyword>
<comment type="pathway">
    <text evidence="1">Alkaloid biosynthesis; ergot alkaloid biosynthesis.</text>
</comment>
<keyword evidence="4" id="KW-0560">Oxidoreductase</keyword>
<evidence type="ECO:0000256" key="4">
    <source>
        <dbReference type="ARBA" id="ARBA00023002"/>
    </source>
</evidence>
<evidence type="ECO:0000313" key="6">
    <source>
        <dbReference type="Proteomes" id="UP000008782"/>
    </source>
</evidence>